<organism evidence="2 3">
    <name type="scientific">Haloarchaeobius iranensis</name>
    <dbReference type="NCBI Taxonomy" id="996166"/>
    <lineage>
        <taxon>Archaea</taxon>
        <taxon>Methanobacteriati</taxon>
        <taxon>Methanobacteriota</taxon>
        <taxon>Stenosarchaea group</taxon>
        <taxon>Halobacteria</taxon>
        <taxon>Halobacteriales</taxon>
        <taxon>Halorubellaceae</taxon>
        <taxon>Haloarchaeobius</taxon>
    </lineage>
</organism>
<feature type="transmembrane region" description="Helical" evidence="1">
    <location>
        <begin position="92"/>
        <end position="109"/>
    </location>
</feature>
<keyword evidence="1" id="KW-0812">Transmembrane</keyword>
<keyword evidence="1" id="KW-0472">Membrane</keyword>
<evidence type="ECO:0000313" key="2">
    <source>
        <dbReference type="EMBL" id="SDN13062.1"/>
    </source>
</evidence>
<feature type="transmembrane region" description="Helical" evidence="1">
    <location>
        <begin position="64"/>
        <end position="86"/>
    </location>
</feature>
<feature type="transmembrane region" description="Helical" evidence="1">
    <location>
        <begin position="7"/>
        <end position="27"/>
    </location>
</feature>
<protein>
    <submittedName>
        <fullName evidence="2">Uncharacterized protein</fullName>
    </submittedName>
</protein>
<reference evidence="2 3" key="1">
    <citation type="submission" date="2016-10" db="EMBL/GenBank/DDBJ databases">
        <authorList>
            <person name="de Groot N.N."/>
        </authorList>
    </citation>
    <scope>NUCLEOTIDE SEQUENCE [LARGE SCALE GENOMIC DNA]</scope>
    <source>
        <strain evidence="3">EB21,IBRC-M 10013,KCTC 4048</strain>
    </source>
</reference>
<evidence type="ECO:0000256" key="1">
    <source>
        <dbReference type="SAM" id="Phobius"/>
    </source>
</evidence>
<sequence>MFEGPEQYAKGILIGIPLLAFVFLVALSSRVQLVGTVLLLSLGPALVGLAFLGHLSGLHAVSSWRVFLFGGAAGVVTLLFAGAALVTGTGALAVPGFGASLFAGAAAVLA</sequence>
<name>A0A1G9YV79_9EURY</name>
<dbReference type="STRING" id="996166.SAMN05192554_11655"/>
<gene>
    <name evidence="2" type="ORF">SAMN05192554_11655</name>
</gene>
<feature type="transmembrane region" description="Helical" evidence="1">
    <location>
        <begin position="33"/>
        <end position="52"/>
    </location>
</feature>
<evidence type="ECO:0000313" key="3">
    <source>
        <dbReference type="Proteomes" id="UP000199370"/>
    </source>
</evidence>
<dbReference type="Proteomes" id="UP000199370">
    <property type="component" value="Unassembled WGS sequence"/>
</dbReference>
<dbReference type="RefSeq" id="WP_089734799.1">
    <property type="nucleotide sequence ID" value="NZ_FNIA01000016.1"/>
</dbReference>
<dbReference type="AlphaFoldDB" id="A0A1G9YV79"/>
<keyword evidence="3" id="KW-1185">Reference proteome</keyword>
<dbReference type="EMBL" id="FNIA01000016">
    <property type="protein sequence ID" value="SDN13062.1"/>
    <property type="molecule type" value="Genomic_DNA"/>
</dbReference>
<keyword evidence="1" id="KW-1133">Transmembrane helix</keyword>
<accession>A0A1G9YV79</accession>
<proteinExistence type="predicted"/>